<keyword evidence="3" id="KW-1133">Transmembrane helix</keyword>
<keyword evidence="2" id="KW-0175">Coiled coil</keyword>
<dbReference type="AlphaFoldDB" id="A0A3E1KA17"/>
<protein>
    <submittedName>
        <fullName evidence="6">Efflux RND transporter periplasmic adaptor subunit</fullName>
    </submittedName>
</protein>
<dbReference type="Gene3D" id="1.10.287.470">
    <property type="entry name" value="Helix hairpin bin"/>
    <property type="match status" value="1"/>
</dbReference>
<comment type="caution">
    <text evidence="6">The sequence shown here is derived from an EMBL/GenBank/DDBJ whole genome shotgun (WGS) entry which is preliminary data.</text>
</comment>
<dbReference type="Pfam" id="PF25954">
    <property type="entry name" value="Beta-barrel_RND_2"/>
    <property type="match status" value="1"/>
</dbReference>
<evidence type="ECO:0000313" key="7">
    <source>
        <dbReference type="Proteomes" id="UP000260351"/>
    </source>
</evidence>
<reference evidence="6 7" key="1">
    <citation type="submission" date="2018-08" db="EMBL/GenBank/DDBJ databases">
        <title>Wenzhouxiangella salilacus sp. nov., a novel bacterium isolated from a saline lake in Xinjiang Province, China.</title>
        <authorList>
            <person name="Han S."/>
        </authorList>
    </citation>
    <scope>NUCLEOTIDE SEQUENCE [LARGE SCALE GENOMIC DNA]</scope>
    <source>
        <strain evidence="6 7">XDB06</strain>
    </source>
</reference>
<evidence type="ECO:0000313" key="6">
    <source>
        <dbReference type="EMBL" id="RFF31108.1"/>
    </source>
</evidence>
<gene>
    <name evidence="6" type="ORF">DZC52_05710</name>
</gene>
<dbReference type="NCBIfam" id="TIGR01730">
    <property type="entry name" value="RND_mfp"/>
    <property type="match status" value="1"/>
</dbReference>
<evidence type="ECO:0000256" key="2">
    <source>
        <dbReference type="SAM" id="Coils"/>
    </source>
</evidence>
<proteinExistence type="inferred from homology"/>
<dbReference type="Gene3D" id="2.40.30.170">
    <property type="match status" value="1"/>
</dbReference>
<sequence length="371" mass="40853">MTKRMIVMLIVVAVVFGGVFGWIWFSGMMMNQYFDSMPAPTATVTATEARQDTWPREIRAVGSFKATNGVNLTTELGGIVRSLEFDNGAFVEAGDVLARLDVDADQAQLAALRAARDLAESERDRLRRLRAQNSVSESDLDEAESRYRQAVAEVEAQQARIEQKVLRAPFNGYLGIRRVDLGEYIAPGTPIVPLRALQPIFLDFSLPERHLSHIEIGADVTVTTDAWPGRTFNGRVTSVEGSIDERTRSFLAQATFENADMSLRPGMFANVTIRWGEPREVLMVPQTAVSFNPYGNSVYVIQGQGDADLTVERRIVQTGERRGDLVEITEGLEAGARVATSGLLKLRNGSKVTINNEIRPEADPDPQPANG</sequence>
<evidence type="ECO:0000259" key="4">
    <source>
        <dbReference type="Pfam" id="PF25954"/>
    </source>
</evidence>
<dbReference type="GO" id="GO:0015562">
    <property type="term" value="F:efflux transmembrane transporter activity"/>
    <property type="evidence" value="ECO:0007669"/>
    <property type="project" value="TreeGrafter"/>
</dbReference>
<dbReference type="GO" id="GO:1990281">
    <property type="term" value="C:efflux pump complex"/>
    <property type="evidence" value="ECO:0007669"/>
    <property type="project" value="TreeGrafter"/>
</dbReference>
<accession>A0A3E1KA17</accession>
<name>A0A3E1KA17_9GAMM</name>
<dbReference type="FunFam" id="2.40.30.170:FF:000010">
    <property type="entry name" value="Efflux RND transporter periplasmic adaptor subunit"/>
    <property type="match status" value="1"/>
</dbReference>
<evidence type="ECO:0000256" key="1">
    <source>
        <dbReference type="ARBA" id="ARBA00009477"/>
    </source>
</evidence>
<feature type="transmembrane region" description="Helical" evidence="3">
    <location>
        <begin position="6"/>
        <end position="25"/>
    </location>
</feature>
<dbReference type="InterPro" id="IPR058792">
    <property type="entry name" value="Beta-barrel_RND_2"/>
</dbReference>
<evidence type="ECO:0000259" key="5">
    <source>
        <dbReference type="Pfam" id="PF25967"/>
    </source>
</evidence>
<feature type="domain" description="CusB-like beta-barrel" evidence="4">
    <location>
        <begin position="201"/>
        <end position="274"/>
    </location>
</feature>
<keyword evidence="3" id="KW-0472">Membrane</keyword>
<keyword evidence="3" id="KW-0812">Transmembrane</keyword>
<feature type="domain" description="Multidrug resistance protein MdtA-like C-terminal permuted SH3" evidence="5">
    <location>
        <begin position="281"/>
        <end position="343"/>
    </location>
</feature>
<dbReference type="InterPro" id="IPR058627">
    <property type="entry name" value="MdtA-like_C"/>
</dbReference>
<keyword evidence="7" id="KW-1185">Reference proteome</keyword>
<dbReference type="OrthoDB" id="9806939at2"/>
<feature type="coiled-coil region" evidence="2">
    <location>
        <begin position="102"/>
        <end position="160"/>
    </location>
</feature>
<dbReference type="SUPFAM" id="SSF111369">
    <property type="entry name" value="HlyD-like secretion proteins"/>
    <property type="match status" value="1"/>
</dbReference>
<dbReference type="EMBL" id="QUZK01000023">
    <property type="protein sequence ID" value="RFF31108.1"/>
    <property type="molecule type" value="Genomic_DNA"/>
</dbReference>
<dbReference type="Gene3D" id="2.40.420.20">
    <property type="match status" value="1"/>
</dbReference>
<dbReference type="PANTHER" id="PTHR30469">
    <property type="entry name" value="MULTIDRUG RESISTANCE PROTEIN MDTA"/>
    <property type="match status" value="1"/>
</dbReference>
<comment type="similarity">
    <text evidence="1">Belongs to the membrane fusion protein (MFP) (TC 8.A.1) family.</text>
</comment>
<dbReference type="Proteomes" id="UP000260351">
    <property type="component" value="Unassembled WGS sequence"/>
</dbReference>
<dbReference type="InterPro" id="IPR006143">
    <property type="entry name" value="RND_pump_MFP"/>
</dbReference>
<dbReference type="Gene3D" id="2.40.50.100">
    <property type="match status" value="1"/>
</dbReference>
<evidence type="ECO:0000256" key="3">
    <source>
        <dbReference type="SAM" id="Phobius"/>
    </source>
</evidence>
<dbReference type="Pfam" id="PF25967">
    <property type="entry name" value="RND-MFP_C"/>
    <property type="match status" value="1"/>
</dbReference>
<organism evidence="6 7">
    <name type="scientific">Wenzhouxiangella sediminis</name>
    <dbReference type="NCBI Taxonomy" id="1792836"/>
    <lineage>
        <taxon>Bacteria</taxon>
        <taxon>Pseudomonadati</taxon>
        <taxon>Pseudomonadota</taxon>
        <taxon>Gammaproteobacteria</taxon>
        <taxon>Chromatiales</taxon>
        <taxon>Wenzhouxiangellaceae</taxon>
        <taxon>Wenzhouxiangella</taxon>
    </lineage>
</organism>
<dbReference type="PANTHER" id="PTHR30469:SF11">
    <property type="entry name" value="BLL4320 PROTEIN"/>
    <property type="match status" value="1"/>
</dbReference>